<dbReference type="PANTHER" id="PTHR43544:SF2">
    <property type="entry name" value="OXIDOREDUCTASE"/>
    <property type="match status" value="1"/>
</dbReference>
<dbReference type="Pfam" id="PF00106">
    <property type="entry name" value="adh_short"/>
    <property type="match status" value="1"/>
</dbReference>
<evidence type="ECO:0000256" key="1">
    <source>
        <dbReference type="SAM" id="MobiDB-lite"/>
    </source>
</evidence>
<dbReference type="AlphaFoldDB" id="A0A3P3YIE8"/>
<accession>A0A3P3YIE8</accession>
<dbReference type="SUPFAM" id="SSF52540">
    <property type="entry name" value="P-loop containing nucleoside triphosphate hydrolases"/>
    <property type="match status" value="1"/>
</dbReference>
<dbReference type="Gene3D" id="3.40.50.720">
    <property type="entry name" value="NAD(P)-binding Rossmann-like Domain"/>
    <property type="match status" value="1"/>
</dbReference>
<dbReference type="Gene3D" id="3.40.50.300">
    <property type="entry name" value="P-loop containing nucleotide triphosphate hydrolases"/>
    <property type="match status" value="1"/>
</dbReference>
<feature type="compositionally biased region" description="Basic and acidic residues" evidence="1">
    <location>
        <begin position="529"/>
        <end position="540"/>
    </location>
</feature>
<dbReference type="GO" id="GO:0005737">
    <property type="term" value="C:cytoplasm"/>
    <property type="evidence" value="ECO:0007669"/>
    <property type="project" value="TreeGrafter"/>
</dbReference>
<dbReference type="EMBL" id="OVEO01000012">
    <property type="protein sequence ID" value="SPQ99899.1"/>
    <property type="molecule type" value="Genomic_DNA"/>
</dbReference>
<evidence type="ECO:0000313" key="3">
    <source>
        <dbReference type="Proteomes" id="UP000290189"/>
    </source>
</evidence>
<dbReference type="InterPro" id="IPR051468">
    <property type="entry name" value="Fungal_SecMetab_SDRs"/>
</dbReference>
<feature type="region of interest" description="Disordered" evidence="1">
    <location>
        <begin position="523"/>
        <end position="547"/>
    </location>
</feature>
<dbReference type="PANTHER" id="PTHR43544">
    <property type="entry name" value="SHORT-CHAIN DEHYDROGENASE/REDUCTASE"/>
    <property type="match status" value="1"/>
</dbReference>
<dbReference type="InterPro" id="IPR036291">
    <property type="entry name" value="NAD(P)-bd_dom_sf"/>
</dbReference>
<dbReference type="GO" id="GO:0016491">
    <property type="term" value="F:oxidoreductase activity"/>
    <property type="evidence" value="ECO:0007669"/>
    <property type="project" value="TreeGrafter"/>
</dbReference>
<evidence type="ECO:0000313" key="2">
    <source>
        <dbReference type="EMBL" id="SPQ99899.1"/>
    </source>
</evidence>
<reference evidence="2 3" key="1">
    <citation type="submission" date="2018-03" db="EMBL/GenBank/DDBJ databases">
        <authorList>
            <person name="Fogelqvist J."/>
        </authorList>
    </citation>
    <scope>NUCLEOTIDE SEQUENCE [LARGE SCALE GENOMIC DNA]</scope>
</reference>
<proteinExistence type="predicted"/>
<organism evidence="2 3">
    <name type="scientific">Plasmodiophora brassicae</name>
    <name type="common">Clubroot disease agent</name>
    <dbReference type="NCBI Taxonomy" id="37360"/>
    <lineage>
        <taxon>Eukaryota</taxon>
        <taxon>Sar</taxon>
        <taxon>Rhizaria</taxon>
        <taxon>Endomyxa</taxon>
        <taxon>Phytomyxea</taxon>
        <taxon>Plasmodiophorida</taxon>
        <taxon>Plasmodiophoridae</taxon>
        <taxon>Plasmodiophora</taxon>
    </lineage>
</organism>
<dbReference type="Proteomes" id="UP000290189">
    <property type="component" value="Unassembled WGS sequence"/>
</dbReference>
<sequence length="930" mass="101670">MSVMTGDLLFDLLRSRDLLSGVAWDAVRDAIGPADSDALPYAHVLFHLYDRYHRWSYGVGYMSRRVVNWPRAPSPPDVSRAIIFVGPAGSGKSALVGGYVRHRVPGRVLARLDAAVRCEPAAAAVAQCTWIVDRTMAERSQHRSTIDSYWPLPGTSLVLHDTPGKKRSRSRSAALMGLSPVATVVVVVSGDRGEFNDRLPELNRLMYEVYGAGLTPSIAVSSGAADETLLAMLPAPLTFCHPSDLLPHLSSLPMPDDPNDGDVVFAVDCWRGNPLEDGLILIGYLLQGVLNVGDQVLVHGWSIERSSDWYASATIRQRFWQAVTITSMERCKSPIERASASHATVIGVGVSRLGQFPAGQQALAITSLDAQAFFSESTDRFRSVYRGARKRPVSPDPAQTFVAFVQFNIDDDQVRTIFSQRNRAVHIAIASARAPGYVDSVAAVEQGAVRPRSSIHRVELSVSARHLFLFARYTPARPASMHYSRLLIEDQACIGFGVIGEWDVLKNDPACFAYLRRQPVQFPGTAPEKAPDQATKEPRPDSPPTAEALDLVDRLRDRLLDRLHQTGAGNGSGRRRPCYMCRKRCDHDGWQVAICQVCSQVNAAKRAESTDFTGLPGVVIVTGARIKIGFAIVQRLLGSGAPLIVATTRFPHILAAKLAKYGSERVHVYGCDFRDLARVRALVRHFAQRYPNVSALINNAAQTIRRPDEFYAALVQEEERLKRLRSPMVHDVVVVPMSQALLPAERSTAVKQGDDLFPVLGAVDPRTGDTIGDLRSQTTWTSTLLGGIDPGECLEVLLVNAFVPFLLLNGLAGALSSAQGTVVNVTSKEGQSSRVNTSQHPHTNMAKAALDMLTKTASKELWDRARVVVCGVDPGWVSAMQLGTSGRDDRPPLTCEDGAARILDPIGRRIRGESADYPGVIWRHYRPCSD</sequence>
<protein>
    <submittedName>
        <fullName evidence="2">Uncharacterized protein</fullName>
    </submittedName>
</protein>
<name>A0A3P3YIE8_PLABS</name>
<dbReference type="InterPro" id="IPR027417">
    <property type="entry name" value="P-loop_NTPase"/>
</dbReference>
<dbReference type="InterPro" id="IPR002347">
    <property type="entry name" value="SDR_fam"/>
</dbReference>
<gene>
    <name evidence="2" type="ORF">PLBR_LOCUS7114</name>
</gene>
<keyword evidence="2" id="KW-0496">Mitochondrion</keyword>
<dbReference type="SUPFAM" id="SSF51735">
    <property type="entry name" value="NAD(P)-binding Rossmann-fold domains"/>
    <property type="match status" value="1"/>
</dbReference>
<geneLocation type="mitochondrion" evidence="2"/>